<dbReference type="NCBIfam" id="NF004741">
    <property type="entry name" value="PRK06076.1-2"/>
    <property type="match status" value="1"/>
</dbReference>
<evidence type="ECO:0000256" key="1">
    <source>
        <dbReference type="ARBA" id="ARBA00004141"/>
    </source>
</evidence>
<keyword evidence="2 5" id="KW-0812">Transmembrane</keyword>
<dbReference type="HAMAP" id="MF_01350">
    <property type="entry name" value="NDH1_NuoH"/>
    <property type="match status" value="1"/>
</dbReference>
<feature type="transmembrane region" description="Helical" evidence="5">
    <location>
        <begin position="160"/>
        <end position="179"/>
    </location>
</feature>
<keyword evidence="3 5" id="KW-1133">Transmembrane helix</keyword>
<reference evidence="6" key="1">
    <citation type="journal article" date="2020" name="mSystems">
        <title>Genome- and Community-Level Interaction Insights into Carbon Utilization and Element Cycling Functions of Hydrothermarchaeota in Hydrothermal Sediment.</title>
        <authorList>
            <person name="Zhou Z."/>
            <person name="Liu Y."/>
            <person name="Xu W."/>
            <person name="Pan J."/>
            <person name="Luo Z.H."/>
            <person name="Li M."/>
        </authorList>
    </citation>
    <scope>NUCLEOTIDE SEQUENCE [LARGE SCALE GENOMIC DNA]</scope>
    <source>
        <strain evidence="6">SpSt-885</strain>
    </source>
</reference>
<dbReference type="AlphaFoldDB" id="A0A7J3SLR9"/>
<dbReference type="GO" id="GO:0016020">
    <property type="term" value="C:membrane"/>
    <property type="evidence" value="ECO:0007669"/>
    <property type="project" value="UniProtKB-SubCell"/>
</dbReference>
<evidence type="ECO:0000313" key="6">
    <source>
        <dbReference type="EMBL" id="HGZ60514.1"/>
    </source>
</evidence>
<feature type="transmembrane region" description="Helical" evidence="5">
    <location>
        <begin position="251"/>
        <end position="270"/>
    </location>
</feature>
<gene>
    <name evidence="6" type="primary">nuoH</name>
    <name evidence="6" type="ORF">ENW83_04850</name>
</gene>
<feature type="transmembrane region" description="Helical" evidence="5">
    <location>
        <begin position="276"/>
        <end position="300"/>
    </location>
</feature>
<evidence type="ECO:0000256" key="2">
    <source>
        <dbReference type="ARBA" id="ARBA00022692"/>
    </source>
</evidence>
<evidence type="ECO:0000256" key="4">
    <source>
        <dbReference type="ARBA" id="ARBA00023136"/>
    </source>
</evidence>
<comment type="caution">
    <text evidence="6">The sequence shown here is derived from an EMBL/GenBank/DDBJ whole genome shotgun (WGS) entry which is preliminary data.</text>
</comment>
<comment type="subcellular location">
    <subcellularLocation>
        <location evidence="1">Membrane</location>
        <topology evidence="1">Multi-pass membrane protein</topology>
    </subcellularLocation>
</comment>
<organism evidence="6">
    <name type="scientific">Fervidicoccus fontis</name>
    <dbReference type="NCBI Taxonomy" id="683846"/>
    <lineage>
        <taxon>Archaea</taxon>
        <taxon>Thermoproteota</taxon>
        <taxon>Thermoprotei</taxon>
        <taxon>Fervidicoccales</taxon>
        <taxon>Fervidicoccaceae</taxon>
        <taxon>Fervidicoccus</taxon>
    </lineage>
</organism>
<name>A0A7J3SLR9_9CREN</name>
<feature type="transmembrane region" description="Helical" evidence="5">
    <location>
        <begin position="16"/>
        <end position="38"/>
    </location>
</feature>
<proteinExistence type="inferred from homology"/>
<feature type="transmembrane region" description="Helical" evidence="5">
    <location>
        <begin position="320"/>
        <end position="340"/>
    </location>
</feature>
<sequence length="342" mass="37618">MGLLEFIKNLILWPPVFYMLIAPGLITMMILLIILIWAERKIAGRIQMRYGPLEISPKIGGAIQLLADLMRYMFQEIIIPRTVDTLPYIIAPIAGFVISMLPIAAIPISPIYFPSPMNNSIIVALALTTLPPIFGILAGWSSNNKFSLIGGARESFLVAAYELIIILSAIGAVIIYGSPDFTQAVSAQKDLWGIVLNPISAIAFYVAVLMASGRFPFEIAEAEAEIVMGAYTEYSGLMYGLSMGISYARMFVYNLIFTLLFLGGWYPFFTVPGHTFFSYVIIPATIVIVKALIVSLTMVFTRAIYARLRIDQALGGAWKFWFLFSIMGLLLGGAIVLLQGGI</sequence>
<accession>A0A7J3SLR9</accession>
<dbReference type="EC" id="1.6.5.11" evidence="6"/>
<evidence type="ECO:0000256" key="3">
    <source>
        <dbReference type="ARBA" id="ARBA00022989"/>
    </source>
</evidence>
<keyword evidence="4 5" id="KW-0472">Membrane</keyword>
<evidence type="ECO:0000256" key="5">
    <source>
        <dbReference type="SAM" id="Phobius"/>
    </source>
</evidence>
<dbReference type="InterPro" id="IPR001694">
    <property type="entry name" value="NADH_UbQ_OxRdtase_su1/FPO"/>
</dbReference>
<dbReference type="PANTHER" id="PTHR11432">
    <property type="entry name" value="NADH DEHYDROGENASE SUBUNIT 1"/>
    <property type="match status" value="1"/>
</dbReference>
<dbReference type="Pfam" id="PF00146">
    <property type="entry name" value="NADHdh"/>
    <property type="match status" value="1"/>
</dbReference>
<keyword evidence="6" id="KW-0560">Oxidoreductase</keyword>
<feature type="transmembrane region" description="Helical" evidence="5">
    <location>
        <begin position="191"/>
        <end position="211"/>
    </location>
</feature>
<dbReference type="GO" id="GO:0003954">
    <property type="term" value="F:NADH dehydrogenase activity"/>
    <property type="evidence" value="ECO:0007669"/>
    <property type="project" value="TreeGrafter"/>
</dbReference>
<dbReference type="PANTHER" id="PTHR11432:SF3">
    <property type="entry name" value="NADH-UBIQUINONE OXIDOREDUCTASE CHAIN 1"/>
    <property type="match status" value="1"/>
</dbReference>
<protein>
    <submittedName>
        <fullName evidence="6">NADH-quinone oxidoreductase subunit NuoH</fullName>
        <ecNumber evidence="6">1.6.5.11</ecNumber>
    </submittedName>
</protein>
<dbReference type="GO" id="GO:0009060">
    <property type="term" value="P:aerobic respiration"/>
    <property type="evidence" value="ECO:0007669"/>
    <property type="project" value="TreeGrafter"/>
</dbReference>
<feature type="transmembrane region" description="Helical" evidence="5">
    <location>
        <begin position="120"/>
        <end position="140"/>
    </location>
</feature>
<feature type="transmembrane region" description="Helical" evidence="5">
    <location>
        <begin position="86"/>
        <end position="108"/>
    </location>
</feature>
<dbReference type="EMBL" id="DTLS01000141">
    <property type="protein sequence ID" value="HGZ60514.1"/>
    <property type="molecule type" value="Genomic_DNA"/>
</dbReference>